<dbReference type="InterPro" id="IPR009003">
    <property type="entry name" value="Peptidase_S1_PA"/>
</dbReference>
<dbReference type="PRINTS" id="PR00839">
    <property type="entry name" value="V8PROTEASE"/>
</dbReference>
<accession>A0A9E7MPM8</accession>
<dbReference type="Proteomes" id="UP001056685">
    <property type="component" value="Segment"/>
</dbReference>
<keyword evidence="5" id="KW-0720">Serine protease</keyword>
<reference evidence="6" key="1">
    <citation type="submission" date="2022-05" db="EMBL/GenBank/DDBJ databases">
        <authorList>
            <person name="Friedrich I."/>
            <person name="Poehlein A."/>
            <person name="Schneider D."/>
            <person name="Hertel R."/>
            <person name="Daniel R."/>
        </authorList>
    </citation>
    <scope>NUCLEOTIDE SEQUENCE</scope>
</reference>
<proteinExistence type="inferred from homology"/>
<evidence type="ECO:0000256" key="1">
    <source>
        <dbReference type="ARBA" id="ARBA00008764"/>
    </source>
</evidence>
<evidence type="ECO:0000256" key="3">
    <source>
        <dbReference type="ARBA" id="ARBA00022729"/>
    </source>
</evidence>
<dbReference type="Gene3D" id="2.40.10.10">
    <property type="entry name" value="Trypsin-like serine proteases"/>
    <property type="match status" value="2"/>
</dbReference>
<keyword evidence="4" id="KW-0378">Hydrolase</keyword>
<gene>
    <name evidence="6" type="ORF">KABACHOK_05150</name>
</gene>
<evidence type="ECO:0000256" key="4">
    <source>
        <dbReference type="ARBA" id="ARBA00022801"/>
    </source>
</evidence>
<protein>
    <submittedName>
        <fullName evidence="6">Peptidase</fullName>
    </submittedName>
</protein>
<organism evidence="6 7">
    <name type="scientific">Brevundimonas phage vB_BpoS-Kabachok</name>
    <dbReference type="NCBI Taxonomy" id="2948600"/>
    <lineage>
        <taxon>Viruses</taxon>
        <taxon>Duplodnaviria</taxon>
        <taxon>Heunggongvirae</taxon>
        <taxon>Uroviricota</taxon>
        <taxon>Caudoviricetes</taxon>
        <taxon>Jeanschmidtviridae</taxon>
        <taxon>Marchewkavirus</taxon>
        <taxon>Marchewkavirus kabachok</taxon>
    </lineage>
</organism>
<sequence length="235" mass="24752">MRRSLAVLFTAVVLFASSLTPSASPLGLTGSSQDRYFLNLNTVGLITCLRLPDGLGLADMDAMTQEQKAASRIYTGTGTIIARNRILTAAHVVDKNAACLFKDRLVAVSYIDRRLDTAVLTADLGDTPVTPVNCDGLRAGVEYLGFGYAHGVDFAVQRLTFAGDYADQRLKTGEIAHHQALLGGEAHPGMSGGPIVNGAGEVVAIFNTGGPRSAGARNLIETPLCAALQWKAPQP</sequence>
<dbReference type="EMBL" id="ON529852">
    <property type="protein sequence ID" value="USN14328.1"/>
    <property type="molecule type" value="Genomic_DNA"/>
</dbReference>
<dbReference type="InterPro" id="IPR043504">
    <property type="entry name" value="Peptidase_S1_PA_chymotrypsin"/>
</dbReference>
<dbReference type="GO" id="GO:0006508">
    <property type="term" value="P:proteolysis"/>
    <property type="evidence" value="ECO:0007669"/>
    <property type="project" value="UniProtKB-KW"/>
</dbReference>
<comment type="similarity">
    <text evidence="1">Belongs to the peptidase S1B family.</text>
</comment>
<dbReference type="Pfam" id="PF13365">
    <property type="entry name" value="Trypsin_2"/>
    <property type="match status" value="1"/>
</dbReference>
<keyword evidence="2" id="KW-0645">Protease</keyword>
<evidence type="ECO:0000256" key="5">
    <source>
        <dbReference type="ARBA" id="ARBA00022825"/>
    </source>
</evidence>
<evidence type="ECO:0000313" key="7">
    <source>
        <dbReference type="Proteomes" id="UP001056685"/>
    </source>
</evidence>
<dbReference type="InterPro" id="IPR008256">
    <property type="entry name" value="Peptidase_S1B"/>
</dbReference>
<keyword evidence="7" id="KW-1185">Reference proteome</keyword>
<evidence type="ECO:0000313" key="6">
    <source>
        <dbReference type="EMBL" id="USN14328.1"/>
    </source>
</evidence>
<dbReference type="SUPFAM" id="SSF50494">
    <property type="entry name" value="Trypsin-like serine proteases"/>
    <property type="match status" value="1"/>
</dbReference>
<dbReference type="GO" id="GO:0008236">
    <property type="term" value="F:serine-type peptidase activity"/>
    <property type="evidence" value="ECO:0007669"/>
    <property type="project" value="UniProtKB-KW"/>
</dbReference>
<name>A0A9E7MPM8_9CAUD</name>
<evidence type="ECO:0000256" key="2">
    <source>
        <dbReference type="ARBA" id="ARBA00022670"/>
    </source>
</evidence>
<keyword evidence="3" id="KW-0732">Signal</keyword>